<accession>A0A5C6DN00</accession>
<feature type="chain" id="PRO_5022966863" description="Autotransporter domain-containing protein" evidence="1">
    <location>
        <begin position="23"/>
        <end position="557"/>
    </location>
</feature>
<protein>
    <recommendedName>
        <fullName evidence="4">Autotransporter domain-containing protein</fullName>
    </recommendedName>
</protein>
<feature type="signal peptide" evidence="1">
    <location>
        <begin position="1"/>
        <end position="22"/>
    </location>
</feature>
<reference evidence="2 3" key="1">
    <citation type="submission" date="2019-02" db="EMBL/GenBank/DDBJ databases">
        <title>Deep-cultivation of Planctomycetes and their phenomic and genomic characterization uncovers novel biology.</title>
        <authorList>
            <person name="Wiegand S."/>
            <person name="Jogler M."/>
            <person name="Boedeker C."/>
            <person name="Pinto D."/>
            <person name="Vollmers J."/>
            <person name="Rivas-Marin E."/>
            <person name="Kohn T."/>
            <person name="Peeters S.H."/>
            <person name="Heuer A."/>
            <person name="Rast P."/>
            <person name="Oberbeckmann S."/>
            <person name="Bunk B."/>
            <person name="Jeske O."/>
            <person name="Meyerdierks A."/>
            <person name="Storesund J.E."/>
            <person name="Kallscheuer N."/>
            <person name="Luecker S."/>
            <person name="Lage O.M."/>
            <person name="Pohl T."/>
            <person name="Merkel B.J."/>
            <person name="Hornburger P."/>
            <person name="Mueller R.-W."/>
            <person name="Bruemmer F."/>
            <person name="Labrenz M."/>
            <person name="Spormann A.M."/>
            <person name="Op Den Camp H."/>
            <person name="Overmann J."/>
            <person name="Amann R."/>
            <person name="Jetten M.S.M."/>
            <person name="Mascher T."/>
            <person name="Medema M.H."/>
            <person name="Devos D.P."/>
            <person name="Kaster A.-K."/>
            <person name="Ovreas L."/>
            <person name="Rohde M."/>
            <person name="Galperin M.Y."/>
            <person name="Jogler C."/>
        </authorList>
    </citation>
    <scope>NUCLEOTIDE SEQUENCE [LARGE SCALE GENOMIC DNA]</scope>
    <source>
        <strain evidence="2 3">Q31b</strain>
    </source>
</reference>
<evidence type="ECO:0008006" key="4">
    <source>
        <dbReference type="Google" id="ProtNLM"/>
    </source>
</evidence>
<organism evidence="2 3">
    <name type="scientific">Novipirellula aureliae</name>
    <dbReference type="NCBI Taxonomy" id="2527966"/>
    <lineage>
        <taxon>Bacteria</taxon>
        <taxon>Pseudomonadati</taxon>
        <taxon>Planctomycetota</taxon>
        <taxon>Planctomycetia</taxon>
        <taxon>Pirellulales</taxon>
        <taxon>Pirellulaceae</taxon>
        <taxon>Novipirellula</taxon>
    </lineage>
</organism>
<dbReference type="EMBL" id="SJPY01000007">
    <property type="protein sequence ID" value="TWU37534.1"/>
    <property type="molecule type" value="Genomic_DNA"/>
</dbReference>
<comment type="caution">
    <text evidence="2">The sequence shown here is derived from an EMBL/GenBank/DDBJ whole genome shotgun (WGS) entry which is preliminary data.</text>
</comment>
<dbReference type="RefSeq" id="WP_146601519.1">
    <property type="nucleotide sequence ID" value="NZ_SJPY01000007.1"/>
</dbReference>
<proteinExistence type="predicted"/>
<evidence type="ECO:0000256" key="1">
    <source>
        <dbReference type="SAM" id="SignalP"/>
    </source>
</evidence>
<dbReference type="OrthoDB" id="225378at2"/>
<keyword evidence="3" id="KW-1185">Reference proteome</keyword>
<evidence type="ECO:0000313" key="3">
    <source>
        <dbReference type="Proteomes" id="UP000315471"/>
    </source>
</evidence>
<name>A0A5C6DN00_9BACT</name>
<sequence precursor="true">MASKLNRFLVVAALLSVTSPLAAENYSGNRSCDALACDAYNTDDCADYSCDEAPFVFGRLFASEAGECWNDSDSAFRTPAMIGDFFSGSTVGFRANAVVDRLMVLSDDLDVPGVLPPVGSPLTITESGPIGAYSSSLTSAEQIQALLRSGTPLPAATLAGVINEDATLTTSQTISQIQAQLASTALPYDVIALQPPPGAYSAAIDGLFQSRNGVPGSTEYNANASGALIQAGADTLAGGEDLDAYYFYDYVVRFNMALADASSGGVGRLKIAEGGSVLPTDRIFFRYSTIHNALMGGRRTSLNRFVPGFERTFFDGMTSFELRAPFATDALATSTLDGDTVTNGKDSRFGNLTMYAKVLLHRTDRIAFTGGLGIVLPTAGDTRVNYADGTSLLRVENESVHLQPFLGMLYTPDDRFFAQSFLQYDATASGNSVAINSSGTGLQDAGKLSDADNIFFDASVGYWLYRNDRSSGLTGIVPTLEVHQTNSTTDGNVISSGPFQVGDFGGSTSITSMVAGTTLEFGKRTQLTAGYATQLGGGSDRQYDGAFQFFFNHLLGQ</sequence>
<gene>
    <name evidence="2" type="ORF">Q31b_43220</name>
</gene>
<evidence type="ECO:0000313" key="2">
    <source>
        <dbReference type="EMBL" id="TWU37534.1"/>
    </source>
</evidence>
<keyword evidence="1" id="KW-0732">Signal</keyword>
<dbReference type="AlphaFoldDB" id="A0A5C6DN00"/>
<dbReference type="Proteomes" id="UP000315471">
    <property type="component" value="Unassembled WGS sequence"/>
</dbReference>